<accession>A0AAQ4DEQ5</accession>
<feature type="transmembrane region" description="Helical" evidence="1">
    <location>
        <begin position="12"/>
        <end position="33"/>
    </location>
</feature>
<gene>
    <name evidence="2" type="ORF">V5799_027788</name>
</gene>
<keyword evidence="1" id="KW-0472">Membrane</keyword>
<evidence type="ECO:0000313" key="3">
    <source>
        <dbReference type="Proteomes" id="UP001321473"/>
    </source>
</evidence>
<organism evidence="2 3">
    <name type="scientific">Amblyomma americanum</name>
    <name type="common">Lone star tick</name>
    <dbReference type="NCBI Taxonomy" id="6943"/>
    <lineage>
        <taxon>Eukaryota</taxon>
        <taxon>Metazoa</taxon>
        <taxon>Ecdysozoa</taxon>
        <taxon>Arthropoda</taxon>
        <taxon>Chelicerata</taxon>
        <taxon>Arachnida</taxon>
        <taxon>Acari</taxon>
        <taxon>Parasitiformes</taxon>
        <taxon>Ixodida</taxon>
        <taxon>Ixodoidea</taxon>
        <taxon>Ixodidae</taxon>
        <taxon>Amblyomminae</taxon>
        <taxon>Amblyomma</taxon>
    </lineage>
</organism>
<protein>
    <submittedName>
        <fullName evidence="2">Uncharacterized protein</fullName>
    </submittedName>
</protein>
<comment type="caution">
    <text evidence="2">The sequence shown here is derived from an EMBL/GenBank/DDBJ whole genome shotgun (WGS) entry which is preliminary data.</text>
</comment>
<keyword evidence="1" id="KW-1133">Transmembrane helix</keyword>
<feature type="transmembrane region" description="Helical" evidence="1">
    <location>
        <begin position="45"/>
        <end position="70"/>
    </location>
</feature>
<keyword evidence="1" id="KW-0812">Transmembrane</keyword>
<reference evidence="2 3" key="1">
    <citation type="journal article" date="2023" name="Arcadia Sci">
        <title>De novo assembly of a long-read Amblyomma americanum tick genome.</title>
        <authorList>
            <person name="Chou S."/>
            <person name="Poskanzer K.E."/>
            <person name="Rollins M."/>
            <person name="Thuy-Boun P.S."/>
        </authorList>
    </citation>
    <scope>NUCLEOTIDE SEQUENCE [LARGE SCALE GENOMIC DNA]</scope>
    <source>
        <strain evidence="2">F_SG_1</strain>
        <tissue evidence="2">Salivary glands</tissue>
    </source>
</reference>
<dbReference type="EMBL" id="JARKHS020031700">
    <property type="protein sequence ID" value="KAK8760945.1"/>
    <property type="molecule type" value="Genomic_DNA"/>
</dbReference>
<dbReference type="Proteomes" id="UP001321473">
    <property type="component" value="Unassembled WGS sequence"/>
</dbReference>
<sequence>MTVNLDYVSSPMGMINILQLVTGVPAVVLLLSSHGLSGIVGRFDVLLMVVVASSCLITAVIALVACLVGSPELPYCCLMKLHSSVAMAAYVPSSANYMCHESKGEPYSLRAVAGVACILTGLMFLAHAIVAHQPISGNV</sequence>
<keyword evidence="3" id="KW-1185">Reference proteome</keyword>
<proteinExistence type="predicted"/>
<feature type="transmembrane region" description="Helical" evidence="1">
    <location>
        <begin position="111"/>
        <end position="130"/>
    </location>
</feature>
<evidence type="ECO:0000256" key="1">
    <source>
        <dbReference type="SAM" id="Phobius"/>
    </source>
</evidence>
<dbReference type="AlphaFoldDB" id="A0AAQ4DEQ5"/>
<evidence type="ECO:0000313" key="2">
    <source>
        <dbReference type="EMBL" id="KAK8760945.1"/>
    </source>
</evidence>
<name>A0AAQ4DEQ5_AMBAM</name>